<sequence length="100" mass="10841">MTRTPQQTFWSDQALAHARDTAADGRTFAVVNDFADGEQCSWCDCTLADFKGHRCGGCPNPAGHVLRVHDGTPVRRDIPVCDGHHTDAIAFMARFLGGPS</sequence>
<name>A0ABU4MYU9_9ACTN</name>
<organism evidence="1 2">
    <name type="scientific">Streptomyces caniscabiei</name>
    <dbReference type="NCBI Taxonomy" id="2746961"/>
    <lineage>
        <taxon>Bacteria</taxon>
        <taxon>Bacillati</taxon>
        <taxon>Actinomycetota</taxon>
        <taxon>Actinomycetes</taxon>
        <taxon>Kitasatosporales</taxon>
        <taxon>Streptomycetaceae</taxon>
        <taxon>Streptomyces</taxon>
    </lineage>
</organism>
<accession>A0ABU4MYU9</accession>
<keyword evidence="2" id="KW-1185">Reference proteome</keyword>
<gene>
    <name evidence="1" type="ORF">PV383_36850</name>
</gene>
<protein>
    <submittedName>
        <fullName evidence="1">Uncharacterized protein</fullName>
    </submittedName>
</protein>
<reference evidence="1 2" key="1">
    <citation type="journal article" date="2023" name="Microb. Genom.">
        <title>Mesoterricola silvestris gen. nov., sp. nov., Mesoterricola sediminis sp. nov., Geothrix oryzae sp. nov., Geothrix edaphica sp. nov., Geothrix rubra sp. nov., and Geothrix limicola sp. nov., six novel members of Acidobacteriota isolated from soils.</title>
        <authorList>
            <person name="Weisberg A.J."/>
            <person name="Pearce E."/>
            <person name="Kramer C.G."/>
            <person name="Chang J.H."/>
            <person name="Clarke C.R."/>
        </authorList>
    </citation>
    <scope>NUCLEOTIDE SEQUENCE [LARGE SCALE GENOMIC DNA]</scope>
    <source>
        <strain evidence="1 2">NE20-4-1</strain>
    </source>
</reference>
<dbReference type="Proteomes" id="UP001282474">
    <property type="component" value="Unassembled WGS sequence"/>
</dbReference>
<proteinExistence type="predicted"/>
<evidence type="ECO:0000313" key="2">
    <source>
        <dbReference type="Proteomes" id="UP001282474"/>
    </source>
</evidence>
<comment type="caution">
    <text evidence="1">The sequence shown here is derived from an EMBL/GenBank/DDBJ whole genome shotgun (WGS) entry which is preliminary data.</text>
</comment>
<dbReference type="EMBL" id="JARAWJ010000040">
    <property type="protein sequence ID" value="MDX3042708.1"/>
    <property type="molecule type" value="Genomic_DNA"/>
</dbReference>
<dbReference type="RefSeq" id="WP_193383032.1">
    <property type="nucleotide sequence ID" value="NZ_JABXWJ010000036.1"/>
</dbReference>
<evidence type="ECO:0000313" key="1">
    <source>
        <dbReference type="EMBL" id="MDX3042708.1"/>
    </source>
</evidence>